<protein>
    <submittedName>
        <fullName evidence="1">Uncharacterized protein</fullName>
    </submittedName>
</protein>
<evidence type="ECO:0000313" key="3">
    <source>
        <dbReference type="Proteomes" id="UP000185657"/>
    </source>
</evidence>
<accession>A0A162Z215</accession>
<name>A0A162Z215_9BURK</name>
<dbReference type="Proteomes" id="UP000185680">
    <property type="component" value="Chromosome"/>
</dbReference>
<organism evidence="1 4">
    <name type="scientific">Hydrogenophaga crassostreae</name>
    <dbReference type="NCBI Taxonomy" id="1763535"/>
    <lineage>
        <taxon>Bacteria</taxon>
        <taxon>Pseudomonadati</taxon>
        <taxon>Pseudomonadota</taxon>
        <taxon>Betaproteobacteria</taxon>
        <taxon>Burkholderiales</taxon>
        <taxon>Comamonadaceae</taxon>
        <taxon>Hydrogenophaga</taxon>
    </lineage>
</organism>
<sequence length="77" mass="7914">MTGIEGAAVTQLCMPQVPLQIAVECEFVAANAKLTGDQSGIGSNTRGIGGFPCGQSRSQDLGWGAGDVRLCVRFLAS</sequence>
<reference evidence="2 3" key="1">
    <citation type="submission" date="2016-02" db="EMBL/GenBank/DDBJ databases">
        <title>Draft genome sequence of Hydrogenophaga sp. LPB0072.</title>
        <authorList>
            <person name="Shin S.-K."/>
            <person name="Yi H."/>
        </authorList>
    </citation>
    <scope>NUCLEOTIDE SEQUENCE [LARGE SCALE GENOMIC DNA]</scope>
    <source>
        <strain evidence="2 3">LPB0072</strain>
    </source>
</reference>
<dbReference type="AlphaFoldDB" id="A0A162Z215"/>
<dbReference type="KEGG" id="hyl:LPB072_19880"/>
<reference evidence="1 4" key="2">
    <citation type="submission" date="2016-10" db="EMBL/GenBank/DDBJ databases">
        <title>Hydorgenophaga sp. LPB0072 isolated from gastropod.</title>
        <authorList>
            <person name="Kim E."/>
            <person name="Yi H."/>
        </authorList>
    </citation>
    <scope>NUCLEOTIDE SEQUENCE [LARGE SCALE GENOMIC DNA]</scope>
    <source>
        <strain evidence="1 4">LPB0072</strain>
    </source>
</reference>
<evidence type="ECO:0000313" key="2">
    <source>
        <dbReference type="EMBL" id="OAD43160.1"/>
    </source>
</evidence>
<dbReference type="EMBL" id="CP017476">
    <property type="protein sequence ID" value="AOW14743.1"/>
    <property type="molecule type" value="Genomic_DNA"/>
</dbReference>
<gene>
    <name evidence="1" type="ORF">LPB072_19880</name>
    <name evidence="2" type="ORF">LPB72_04670</name>
</gene>
<dbReference type="EMBL" id="LVWD01000004">
    <property type="protein sequence ID" value="OAD43160.1"/>
    <property type="molecule type" value="Genomic_DNA"/>
</dbReference>
<keyword evidence="3" id="KW-1185">Reference proteome</keyword>
<evidence type="ECO:0000313" key="1">
    <source>
        <dbReference type="EMBL" id="AOW14743.1"/>
    </source>
</evidence>
<proteinExistence type="predicted"/>
<evidence type="ECO:0000313" key="4">
    <source>
        <dbReference type="Proteomes" id="UP000185680"/>
    </source>
</evidence>
<dbReference type="Proteomes" id="UP000185657">
    <property type="component" value="Unassembled WGS sequence"/>
</dbReference>